<dbReference type="GO" id="GO:0006355">
    <property type="term" value="P:regulation of DNA-templated transcription"/>
    <property type="evidence" value="ECO:0007669"/>
    <property type="project" value="InterPro"/>
</dbReference>
<evidence type="ECO:0000313" key="9">
    <source>
        <dbReference type="Proteomes" id="UP000237846"/>
    </source>
</evidence>
<dbReference type="GO" id="GO:0003677">
    <property type="term" value="F:DNA binding"/>
    <property type="evidence" value="ECO:0007669"/>
    <property type="project" value="UniProtKB-UniRule"/>
</dbReference>
<evidence type="ECO:0000313" key="8">
    <source>
        <dbReference type="EMBL" id="PRX90746.1"/>
    </source>
</evidence>
<dbReference type="SUPFAM" id="SSF52540">
    <property type="entry name" value="P-loop containing nucleoside triphosphate hydrolases"/>
    <property type="match status" value="1"/>
</dbReference>
<dbReference type="PANTHER" id="PTHR35807">
    <property type="entry name" value="TRANSCRIPTIONAL REGULATOR REDD-RELATED"/>
    <property type="match status" value="1"/>
</dbReference>
<keyword evidence="4" id="KW-0804">Transcription</keyword>
<dbReference type="Pfam" id="PF03704">
    <property type="entry name" value="BTAD"/>
    <property type="match status" value="1"/>
</dbReference>
<dbReference type="PROSITE" id="PS51755">
    <property type="entry name" value="OMPR_PHOB"/>
    <property type="match status" value="1"/>
</dbReference>
<dbReference type="GO" id="GO:0000160">
    <property type="term" value="P:phosphorelay signal transduction system"/>
    <property type="evidence" value="ECO:0007669"/>
    <property type="project" value="InterPro"/>
</dbReference>
<sequence length="989" mass="106752">MDFAVLGPVQVRREGAVVPLSRKQRAVLATFLLRPGTVVSRDELVAWVWDEPPQSAVSNVQTYVAQLRRAGVRELHTRGEGYLLEVEREGLDLSAFEDALAEARRDAERGDLLLADKRFGDALELWRGRPAEDAPLSAAAAPRIAELVERAAGARADWVDVRLDLGLHEPLIGELRALTATEPLRERAWYQLMLALYRAGRRGEALDAYHRAREVLVAELGIEPGSELRRLHAAVLDGAASLLPAARTSARKPPSWQGICLLPRDTADFTGRAEELAALTAALRAPARGGPAIAAVTGAPGVGKTTLAVRAAHLLRAAFPDGQLFARLTTAAHVPREPAAVLAELLRALDVDGAVIPESAAERAAMFRARIADRAVLLVLDDAVDEARLEPLLPGTPGSAAVVTSRGPLPALPGAAALRLDVPAEADAHELLAAVAGGDRVRDRPEAARAIVRACGRLPLAIRIAGARLATRPSWPLDDFAARLRDTSARLDELATRRQDVRSTFALSYDALPADARRAFRLLGLADLPSAAEWSVTALTGTSGRAADLGIESLAASGLITASETDAAGQPRYRLHDLLRTFARERGRAEEDERARSGALRRLVAESLHRVRRASAALPHPFAPPPPGSPPRAAPDPHSGAWLAAERENLIATVPLAIDCDSAKAAAELAYFLTGFLDPHGYLDDAVRIWQAVLDGARLAGDTATAMHSRLVLADLAVERRRFRDAMSEYRALLGYFERCGDEHAAAYAMSGLGTCRRLTGAYVDALSDALSDAKRAVERFERLDDGDGLMYAWSNVAAIHLERAEYDAAVDVCRRMLERVGGGEHVAFHARTSHVLGIALYERGDVRRSIPHFEKAVSGFRALGWQRHVLPPLRRLGTANSALGRHDRAAALLDRCRRMTLEAEDLHGEALTAHALGEFWLRKGDHRAALRHFSTCRELLGLYGEPVWRARALRGIAECHRRLGDPAAAAEASAQADVLFYGPAAGTA</sequence>
<dbReference type="SMART" id="SM01043">
    <property type="entry name" value="BTAD"/>
    <property type="match status" value="1"/>
</dbReference>
<dbReference type="RefSeq" id="WP_106253810.1">
    <property type="nucleotide sequence ID" value="NZ_PVZC01000017.1"/>
</dbReference>
<name>A0A2T0PPT7_9ACTN</name>
<feature type="domain" description="OmpR/PhoB-type" evidence="7">
    <location>
        <begin position="1"/>
        <end position="86"/>
    </location>
</feature>
<evidence type="ECO:0000259" key="7">
    <source>
        <dbReference type="PROSITE" id="PS51755"/>
    </source>
</evidence>
<dbReference type="InterPro" id="IPR042197">
    <property type="entry name" value="Apaf_helical"/>
</dbReference>
<dbReference type="Gene3D" id="1.10.10.10">
    <property type="entry name" value="Winged helix-like DNA-binding domain superfamily/Winged helix DNA-binding domain"/>
    <property type="match status" value="1"/>
</dbReference>
<feature type="region of interest" description="Disordered" evidence="6">
    <location>
        <begin position="617"/>
        <end position="638"/>
    </location>
</feature>
<dbReference type="PRINTS" id="PR00364">
    <property type="entry name" value="DISEASERSIST"/>
</dbReference>
<keyword evidence="2" id="KW-0805">Transcription regulation</keyword>
<dbReference type="EMBL" id="PVZC01000017">
    <property type="protein sequence ID" value="PRX90746.1"/>
    <property type="molecule type" value="Genomic_DNA"/>
</dbReference>
<dbReference type="PANTHER" id="PTHR35807:SF1">
    <property type="entry name" value="TRANSCRIPTIONAL REGULATOR REDD"/>
    <property type="match status" value="1"/>
</dbReference>
<dbReference type="InterPro" id="IPR036388">
    <property type="entry name" value="WH-like_DNA-bd_sf"/>
</dbReference>
<dbReference type="Pfam" id="PF13191">
    <property type="entry name" value="AAA_16"/>
    <property type="match status" value="1"/>
</dbReference>
<keyword evidence="3 5" id="KW-0238">DNA-binding</keyword>
<dbReference type="InterPro" id="IPR041664">
    <property type="entry name" value="AAA_16"/>
</dbReference>
<gene>
    <name evidence="8" type="ORF">CLV72_1174</name>
</gene>
<dbReference type="InterPro" id="IPR027417">
    <property type="entry name" value="P-loop_NTPase"/>
</dbReference>
<evidence type="ECO:0000256" key="6">
    <source>
        <dbReference type="SAM" id="MobiDB-lite"/>
    </source>
</evidence>
<dbReference type="CDD" id="cd15831">
    <property type="entry name" value="BTAD"/>
    <property type="match status" value="1"/>
</dbReference>
<evidence type="ECO:0000256" key="1">
    <source>
        <dbReference type="ARBA" id="ARBA00005820"/>
    </source>
</evidence>
<dbReference type="InterPro" id="IPR051677">
    <property type="entry name" value="AfsR-DnrI-RedD_regulator"/>
</dbReference>
<dbReference type="InterPro" id="IPR001867">
    <property type="entry name" value="OmpR/PhoB-type_DNA-bd"/>
</dbReference>
<accession>A0A2T0PPT7</accession>
<keyword evidence="9" id="KW-1185">Reference proteome</keyword>
<dbReference type="SUPFAM" id="SSF46894">
    <property type="entry name" value="C-terminal effector domain of the bipartite response regulators"/>
    <property type="match status" value="1"/>
</dbReference>
<dbReference type="Gene3D" id="1.25.40.10">
    <property type="entry name" value="Tetratricopeptide repeat domain"/>
    <property type="match status" value="3"/>
</dbReference>
<organism evidence="8 9">
    <name type="scientific">Allonocardiopsis opalescens</name>
    <dbReference type="NCBI Taxonomy" id="1144618"/>
    <lineage>
        <taxon>Bacteria</taxon>
        <taxon>Bacillati</taxon>
        <taxon>Actinomycetota</taxon>
        <taxon>Actinomycetes</taxon>
        <taxon>Streptosporangiales</taxon>
        <taxon>Allonocardiopsis</taxon>
    </lineage>
</organism>
<evidence type="ECO:0000256" key="4">
    <source>
        <dbReference type="ARBA" id="ARBA00023163"/>
    </source>
</evidence>
<dbReference type="OrthoDB" id="581105at2"/>
<dbReference type="Proteomes" id="UP000237846">
    <property type="component" value="Unassembled WGS sequence"/>
</dbReference>
<dbReference type="Gene3D" id="1.10.8.430">
    <property type="entry name" value="Helical domain of apoptotic protease-activating factors"/>
    <property type="match status" value="1"/>
</dbReference>
<dbReference type="CDD" id="cd00383">
    <property type="entry name" value="trans_reg_C"/>
    <property type="match status" value="1"/>
</dbReference>
<comment type="similarity">
    <text evidence="1">Belongs to the AfsR/DnrI/RedD regulatory family.</text>
</comment>
<dbReference type="Gene3D" id="3.40.50.300">
    <property type="entry name" value="P-loop containing nucleotide triphosphate hydrolases"/>
    <property type="match status" value="1"/>
</dbReference>
<dbReference type="InterPro" id="IPR005158">
    <property type="entry name" value="BTAD"/>
</dbReference>
<feature type="compositionally biased region" description="Pro residues" evidence="6">
    <location>
        <begin position="621"/>
        <end position="634"/>
    </location>
</feature>
<evidence type="ECO:0000256" key="5">
    <source>
        <dbReference type="PROSITE-ProRule" id="PRU01091"/>
    </source>
</evidence>
<evidence type="ECO:0000256" key="2">
    <source>
        <dbReference type="ARBA" id="ARBA00023015"/>
    </source>
</evidence>
<proteinExistence type="inferred from homology"/>
<comment type="caution">
    <text evidence="8">The sequence shown here is derived from an EMBL/GenBank/DDBJ whole genome shotgun (WGS) entry which is preliminary data.</text>
</comment>
<protein>
    <submittedName>
        <fullName evidence="8">DNA-binding SARP family transcriptional activator</fullName>
    </submittedName>
</protein>
<dbReference type="SMART" id="SM00862">
    <property type="entry name" value="Trans_reg_C"/>
    <property type="match status" value="1"/>
</dbReference>
<evidence type="ECO:0000256" key="3">
    <source>
        <dbReference type="ARBA" id="ARBA00023125"/>
    </source>
</evidence>
<dbReference type="SUPFAM" id="SSF48452">
    <property type="entry name" value="TPR-like"/>
    <property type="match status" value="3"/>
</dbReference>
<dbReference type="Pfam" id="PF00486">
    <property type="entry name" value="Trans_reg_C"/>
    <property type="match status" value="1"/>
</dbReference>
<reference evidence="8 9" key="1">
    <citation type="submission" date="2018-03" db="EMBL/GenBank/DDBJ databases">
        <title>Genomic Encyclopedia of Archaeal and Bacterial Type Strains, Phase II (KMG-II): from individual species to whole genera.</title>
        <authorList>
            <person name="Goeker M."/>
        </authorList>
    </citation>
    <scope>NUCLEOTIDE SEQUENCE [LARGE SCALE GENOMIC DNA]</scope>
    <source>
        <strain evidence="8 9">DSM 45601</strain>
    </source>
</reference>
<dbReference type="InterPro" id="IPR016032">
    <property type="entry name" value="Sig_transdc_resp-reg_C-effctor"/>
</dbReference>
<dbReference type="AlphaFoldDB" id="A0A2T0PPT7"/>
<feature type="DNA-binding region" description="OmpR/PhoB-type" evidence="5">
    <location>
        <begin position="1"/>
        <end position="86"/>
    </location>
</feature>
<dbReference type="InterPro" id="IPR011990">
    <property type="entry name" value="TPR-like_helical_dom_sf"/>
</dbReference>